<name>Q9SEA3_GUITH</name>
<dbReference type="EMBL" id="AF165818">
    <property type="protein sequence ID" value="AAF24213.1"/>
    <property type="molecule type" value="Genomic_DNA"/>
</dbReference>
<geneLocation type="nucleomorph" evidence="1"/>
<gene>
    <name evidence="1" type="primary">orf113</name>
</gene>
<sequence length="113" mass="13747">MLSFIKKPFFQLSYYTYKIYRNFQKTTLNLKYYQFKKNLNISKMNNIYNYLNYCIGSRNSNKTVKLKKKIESSLRIILEIICKISIAYEHIGDLYQSIKFKRCELFLEKCSKF</sequence>
<dbReference type="GeneID" id="857286"/>
<dbReference type="AlphaFoldDB" id="Q9SEA3"/>
<reference evidence="1 2" key="1">
    <citation type="journal article" date="2001" name="Nature">
        <title>The highly reduced genome of an enslaved algal nucleus.</title>
        <authorList>
            <person name="Douglas S."/>
            <person name="Zauner S."/>
            <person name="Fraunholz M."/>
            <person name="Beaton M."/>
            <person name="Penny S."/>
            <person name="Deng L."/>
            <person name="Wu X."/>
            <person name="Reith M."/>
            <person name="Cavalier-Smith T."/>
            <person name="Maier U."/>
        </authorList>
    </citation>
    <scope>NUCLEOTIDE SEQUENCE [LARGE SCALE GENOMIC DNA]</scope>
</reference>
<evidence type="ECO:0000313" key="2">
    <source>
        <dbReference type="Proteomes" id="UP000242167"/>
    </source>
</evidence>
<dbReference type="PIR" id="C90083">
    <property type="entry name" value="C90083"/>
</dbReference>
<evidence type="ECO:0000313" key="1">
    <source>
        <dbReference type="EMBL" id="AAF24213.1"/>
    </source>
</evidence>
<proteinExistence type="predicted"/>
<dbReference type="RefSeq" id="XP_001713503.1">
    <property type="nucleotide sequence ID" value="XM_001713451.1"/>
</dbReference>
<organism evidence="1 2">
    <name type="scientific">Guillardia theta</name>
    <name type="common">Cryptophyte</name>
    <name type="synonym">Cryptomonas phi</name>
    <dbReference type="NCBI Taxonomy" id="55529"/>
    <lineage>
        <taxon>Eukaryota</taxon>
        <taxon>Cryptophyceae</taxon>
        <taxon>Pyrenomonadales</taxon>
        <taxon>Geminigeraceae</taxon>
        <taxon>Guillardia</taxon>
    </lineage>
</organism>
<dbReference type="Proteomes" id="UP000242167">
    <property type="component" value="Nucleomorph 1"/>
</dbReference>
<accession>Q9SEA3</accession>
<protein>
    <submittedName>
        <fullName evidence="1">Uncharacterized protein</fullName>
    </submittedName>
</protein>
<keyword evidence="1" id="KW-0542">Nucleomorph</keyword>